<feature type="transmembrane region" description="Helical" evidence="7">
    <location>
        <begin position="238"/>
        <end position="255"/>
    </location>
</feature>
<organism evidence="8 9">
    <name type="scientific">Mytilus galloprovincialis</name>
    <name type="common">Mediterranean mussel</name>
    <dbReference type="NCBI Taxonomy" id="29158"/>
    <lineage>
        <taxon>Eukaryota</taxon>
        <taxon>Metazoa</taxon>
        <taxon>Spiralia</taxon>
        <taxon>Lophotrochozoa</taxon>
        <taxon>Mollusca</taxon>
        <taxon>Bivalvia</taxon>
        <taxon>Autobranchia</taxon>
        <taxon>Pteriomorphia</taxon>
        <taxon>Mytilida</taxon>
        <taxon>Mytiloidea</taxon>
        <taxon>Mytilidae</taxon>
        <taxon>Mytilinae</taxon>
        <taxon>Mytilus</taxon>
    </lineage>
</organism>
<feature type="transmembrane region" description="Helical" evidence="7">
    <location>
        <begin position="110"/>
        <end position="131"/>
    </location>
</feature>
<dbReference type="InterPro" id="IPR004710">
    <property type="entry name" value="Bilac:Na_transpt"/>
</dbReference>
<name>A0A8B6DKU0_MYTGA</name>
<evidence type="ECO:0000313" key="9">
    <source>
        <dbReference type="Proteomes" id="UP000596742"/>
    </source>
</evidence>
<sequence>METTACWMNMYGNMTSTQNGGSYNVTSDLMATDVSDPTKRLIKKTSDILMIVILAVILMSLGCTIEPTKLLQQIKKPVPLIIGMVLQFIVYPLMVFGFAHTFQLNKYDALGLLILATCPGGSISNLVTFYSSGDVCLSIYMTTVDTTVAIGMMPLKLWVYSRSFITSTLNVPYVIIVISLVTILVPVAIGIVILKKLPSLASYIVKAGGVLGMVFIVIVIAINLYLYPGLFSSDWKMILIAVVLPWFGMSVGYAGSRMACLSPKQCRTIGIEVSSQNVALSTTLIYLSFETDDATKIVVFSLIFGIFSVISLVIFTLLYRTYINCKTIKKKSLNGSGPKEKRENIYNISITIASIDRID</sequence>
<evidence type="ECO:0000256" key="4">
    <source>
        <dbReference type="ARBA" id="ARBA00022847"/>
    </source>
</evidence>
<feature type="transmembrane region" description="Helical" evidence="7">
    <location>
        <begin position="80"/>
        <end position="98"/>
    </location>
</feature>
<proteinExistence type="inferred from homology"/>
<dbReference type="EMBL" id="UYJE01003597">
    <property type="protein sequence ID" value="VDI20681.1"/>
    <property type="molecule type" value="Genomic_DNA"/>
</dbReference>
<feature type="transmembrane region" description="Helical" evidence="7">
    <location>
        <begin position="171"/>
        <end position="194"/>
    </location>
</feature>
<dbReference type="InterPro" id="IPR038770">
    <property type="entry name" value="Na+/solute_symporter_sf"/>
</dbReference>
<accession>A0A8B6DKU0</accession>
<dbReference type="Proteomes" id="UP000596742">
    <property type="component" value="Unassembled WGS sequence"/>
</dbReference>
<gene>
    <name evidence="8" type="ORF">MGAL_10B020530</name>
</gene>
<evidence type="ECO:0000256" key="2">
    <source>
        <dbReference type="ARBA" id="ARBA00006528"/>
    </source>
</evidence>
<evidence type="ECO:0000256" key="6">
    <source>
        <dbReference type="ARBA" id="ARBA00023136"/>
    </source>
</evidence>
<dbReference type="AlphaFoldDB" id="A0A8B6DKU0"/>
<dbReference type="Gene3D" id="1.20.1530.20">
    <property type="match status" value="1"/>
</dbReference>
<dbReference type="GO" id="GO:0016020">
    <property type="term" value="C:membrane"/>
    <property type="evidence" value="ECO:0007669"/>
    <property type="project" value="UniProtKB-SubCell"/>
</dbReference>
<keyword evidence="5 7" id="KW-1133">Transmembrane helix</keyword>
<keyword evidence="6 7" id="KW-0472">Membrane</keyword>
<feature type="transmembrane region" description="Helical" evidence="7">
    <location>
        <begin position="137"/>
        <end position="159"/>
    </location>
</feature>
<feature type="transmembrane region" description="Helical" evidence="7">
    <location>
        <begin position="200"/>
        <end position="226"/>
    </location>
</feature>
<comment type="similarity">
    <text evidence="2">Belongs to the bile acid:sodium symporter (BASS) (TC 2.A.28) family.</text>
</comment>
<dbReference type="PANTHER" id="PTHR10361:SF28">
    <property type="entry name" value="P3 PROTEIN-RELATED"/>
    <property type="match status" value="1"/>
</dbReference>
<protein>
    <submittedName>
        <fullName evidence="8">Solute carrier family 10 (Sodium/bile acid cotransporter), member 2</fullName>
    </submittedName>
</protein>
<evidence type="ECO:0000256" key="7">
    <source>
        <dbReference type="SAM" id="Phobius"/>
    </source>
</evidence>
<feature type="transmembrane region" description="Helical" evidence="7">
    <location>
        <begin position="48"/>
        <end position="68"/>
    </location>
</feature>
<feature type="transmembrane region" description="Helical" evidence="7">
    <location>
        <begin position="297"/>
        <end position="319"/>
    </location>
</feature>
<evidence type="ECO:0000256" key="1">
    <source>
        <dbReference type="ARBA" id="ARBA00004141"/>
    </source>
</evidence>
<dbReference type="OrthoDB" id="203097at2759"/>
<dbReference type="GO" id="GO:0008508">
    <property type="term" value="F:bile acid:sodium symporter activity"/>
    <property type="evidence" value="ECO:0007669"/>
    <property type="project" value="TreeGrafter"/>
</dbReference>
<dbReference type="InterPro" id="IPR002657">
    <property type="entry name" value="BilAc:Na_symport/Acr3"/>
</dbReference>
<reference evidence="8" key="1">
    <citation type="submission" date="2018-11" db="EMBL/GenBank/DDBJ databases">
        <authorList>
            <person name="Alioto T."/>
            <person name="Alioto T."/>
        </authorList>
    </citation>
    <scope>NUCLEOTIDE SEQUENCE</scope>
</reference>
<evidence type="ECO:0000313" key="8">
    <source>
        <dbReference type="EMBL" id="VDI20681.1"/>
    </source>
</evidence>
<dbReference type="Pfam" id="PF01758">
    <property type="entry name" value="SBF"/>
    <property type="match status" value="1"/>
</dbReference>
<evidence type="ECO:0000256" key="5">
    <source>
        <dbReference type="ARBA" id="ARBA00022989"/>
    </source>
</evidence>
<evidence type="ECO:0000256" key="3">
    <source>
        <dbReference type="ARBA" id="ARBA00022692"/>
    </source>
</evidence>
<keyword evidence="3 7" id="KW-0812">Transmembrane</keyword>
<keyword evidence="9" id="KW-1185">Reference proteome</keyword>
<dbReference type="PANTHER" id="PTHR10361">
    <property type="entry name" value="SODIUM-BILE ACID COTRANSPORTER"/>
    <property type="match status" value="1"/>
</dbReference>
<comment type="subcellular location">
    <subcellularLocation>
        <location evidence="1">Membrane</location>
        <topology evidence="1">Multi-pass membrane protein</topology>
    </subcellularLocation>
</comment>
<keyword evidence="4" id="KW-0813">Transport</keyword>
<comment type="caution">
    <text evidence="8">The sequence shown here is derived from an EMBL/GenBank/DDBJ whole genome shotgun (WGS) entry which is preliminary data.</text>
</comment>
<keyword evidence="4" id="KW-0769">Symport</keyword>